<dbReference type="EMBL" id="JACXBF010000269">
    <property type="protein sequence ID" value="MBD2801269.1"/>
    <property type="molecule type" value="Genomic_DNA"/>
</dbReference>
<dbReference type="AlphaFoldDB" id="A0AAW3YWP9"/>
<dbReference type="Proteomes" id="UP001193920">
    <property type="component" value="Unassembled WGS sequence"/>
</dbReference>
<accession>A0AAW3YWP9</accession>
<dbReference type="RefSeq" id="WP_323869114.1">
    <property type="nucleotide sequence ID" value="NZ_JACXBF010000269.1"/>
</dbReference>
<dbReference type="InterPro" id="IPR038625">
    <property type="entry name" value="R_equi_Vir_sf"/>
</dbReference>
<gene>
    <name evidence="1" type="ORF">ID854_12575</name>
</gene>
<evidence type="ECO:0000313" key="1">
    <source>
        <dbReference type="EMBL" id="MBD2801269.1"/>
    </source>
</evidence>
<dbReference type="Pfam" id="PF05526">
    <property type="entry name" value="R_equi_Vir"/>
    <property type="match status" value="1"/>
</dbReference>
<dbReference type="Gene3D" id="2.40.128.480">
    <property type="entry name" value="Rhodococcus equi virulence-associated protein"/>
    <property type="match status" value="1"/>
</dbReference>
<reference evidence="1" key="1">
    <citation type="submission" date="2020-09" db="EMBL/GenBank/DDBJ databases">
        <authorList>
            <person name="Palma L."/>
            <person name="Caballero P."/>
            <person name="Berry C."/>
            <person name="Del Valle E."/>
        </authorList>
    </citation>
    <scope>NUCLEOTIDE SEQUENCE</scope>
    <source>
        <strain evidence="1">M</strain>
    </source>
</reference>
<organism evidence="1">
    <name type="scientific">Xenorhabdus szentirmaii</name>
    <dbReference type="NCBI Taxonomy" id="290112"/>
    <lineage>
        <taxon>Bacteria</taxon>
        <taxon>Pseudomonadati</taxon>
        <taxon>Pseudomonadota</taxon>
        <taxon>Gammaproteobacteria</taxon>
        <taxon>Enterobacterales</taxon>
        <taxon>Morganellaceae</taxon>
        <taxon>Xenorhabdus</taxon>
    </lineage>
</organism>
<proteinExistence type="predicted"/>
<name>A0AAW3YWP9_9GAMM</name>
<protein>
    <submittedName>
        <fullName evidence="1">VapA/VapB family virulence-associated protein</fullName>
    </submittedName>
</protein>
<dbReference type="InterPro" id="IPR008810">
    <property type="entry name" value="R_equi_Vir"/>
</dbReference>
<comment type="caution">
    <text evidence="1">The sequence shown here is derived from an EMBL/GenBank/DDBJ whole genome shotgun (WGS) entry which is preliminary data.</text>
</comment>
<sequence length="146" mass="16049">MTNLLSIDDKIKLVNQLVNSMDEKPDNNTINNIKEKVLNFGINNYSGTATIDSSVFYTMLELQLEIGKKFTGKSWGIESWNKTIFYGELLTNDIDKLTTEGNYFSMVDTAGGVGILFSSASFEPLGTFAGVGKPMIGLASGHGEWY</sequence>
<reference evidence="1" key="2">
    <citation type="journal article" date="2024" name="Toxins">
        <title>Genome Sequence Analysis of Native Xenorhabdus Strains Isolated from Entomopathogenic Nematodes in Argentina.</title>
        <authorList>
            <person name="Palma L."/>
            <person name="Frizzo L."/>
            <person name="Kaiser S."/>
            <person name="Berry C."/>
            <person name="Caballero P."/>
            <person name="Bode H.B."/>
            <person name="Del Valle E.E."/>
        </authorList>
    </citation>
    <scope>NUCLEOTIDE SEQUENCE</scope>
    <source>
        <strain evidence="1">M</strain>
    </source>
</reference>